<feature type="region of interest" description="Disordered" evidence="1">
    <location>
        <begin position="1"/>
        <end position="121"/>
    </location>
</feature>
<feature type="compositionally biased region" description="Basic and acidic residues" evidence="1">
    <location>
        <begin position="48"/>
        <end position="84"/>
    </location>
</feature>
<evidence type="ECO:0000313" key="2">
    <source>
        <dbReference type="EMBL" id="KAK4291105.1"/>
    </source>
</evidence>
<name>A0AAE1NJC1_9EUCA</name>
<organism evidence="2 3">
    <name type="scientific">Petrolisthes manimaculis</name>
    <dbReference type="NCBI Taxonomy" id="1843537"/>
    <lineage>
        <taxon>Eukaryota</taxon>
        <taxon>Metazoa</taxon>
        <taxon>Ecdysozoa</taxon>
        <taxon>Arthropoda</taxon>
        <taxon>Crustacea</taxon>
        <taxon>Multicrustacea</taxon>
        <taxon>Malacostraca</taxon>
        <taxon>Eumalacostraca</taxon>
        <taxon>Eucarida</taxon>
        <taxon>Decapoda</taxon>
        <taxon>Pleocyemata</taxon>
        <taxon>Anomura</taxon>
        <taxon>Galatheoidea</taxon>
        <taxon>Porcellanidae</taxon>
        <taxon>Petrolisthes</taxon>
    </lineage>
</organism>
<sequence length="121" mass="13267">MNGARRGREEQRWSGKGQGAKRGREGAKLCRKQHLSPYTQGETGTADGGREGGEGGEKDSGDKVERKEGRKEGLRDRVTKEKMEGNGGGDGGEASKTSTPPQQRNTTTLTWKKRTKYEEPM</sequence>
<comment type="caution">
    <text evidence="2">The sequence shown here is derived from an EMBL/GenBank/DDBJ whole genome shotgun (WGS) entry which is preliminary data.</text>
</comment>
<evidence type="ECO:0000313" key="3">
    <source>
        <dbReference type="Proteomes" id="UP001292094"/>
    </source>
</evidence>
<keyword evidence="3" id="KW-1185">Reference proteome</keyword>
<dbReference type="Proteomes" id="UP001292094">
    <property type="component" value="Unassembled WGS sequence"/>
</dbReference>
<dbReference type="EMBL" id="JAWZYT010005261">
    <property type="protein sequence ID" value="KAK4291105.1"/>
    <property type="molecule type" value="Genomic_DNA"/>
</dbReference>
<evidence type="ECO:0000256" key="1">
    <source>
        <dbReference type="SAM" id="MobiDB-lite"/>
    </source>
</evidence>
<accession>A0AAE1NJC1</accession>
<reference evidence="2" key="1">
    <citation type="submission" date="2023-11" db="EMBL/GenBank/DDBJ databases">
        <title>Genome assemblies of two species of porcelain crab, Petrolisthes cinctipes and Petrolisthes manimaculis (Anomura: Porcellanidae).</title>
        <authorList>
            <person name="Angst P."/>
        </authorList>
    </citation>
    <scope>NUCLEOTIDE SEQUENCE</scope>
    <source>
        <strain evidence="2">PB745_02</strain>
        <tissue evidence="2">Gill</tissue>
    </source>
</reference>
<feature type="compositionally biased region" description="Polar residues" evidence="1">
    <location>
        <begin position="95"/>
        <end position="110"/>
    </location>
</feature>
<protein>
    <submittedName>
        <fullName evidence="2">Uncharacterized protein</fullName>
    </submittedName>
</protein>
<dbReference type="AlphaFoldDB" id="A0AAE1NJC1"/>
<proteinExistence type="predicted"/>
<feature type="compositionally biased region" description="Basic and acidic residues" evidence="1">
    <location>
        <begin position="1"/>
        <end position="13"/>
    </location>
</feature>
<gene>
    <name evidence="2" type="ORF">Pmani_036043</name>
</gene>